<dbReference type="Proteomes" id="UP000886381">
    <property type="component" value="Unassembled WGS sequence"/>
</dbReference>
<dbReference type="NCBIfam" id="TIGR04183">
    <property type="entry name" value="Por_Secre_tail"/>
    <property type="match status" value="1"/>
</dbReference>
<dbReference type="EMBL" id="DRDR01000115">
    <property type="protein sequence ID" value="HDL60350.1"/>
    <property type="molecule type" value="Genomic_DNA"/>
</dbReference>
<dbReference type="Pfam" id="PF18962">
    <property type="entry name" value="Por_Secre_tail"/>
    <property type="match status" value="1"/>
</dbReference>
<name>A0A7V0Q7F0_UNCW3</name>
<dbReference type="Gene3D" id="2.130.10.10">
    <property type="entry name" value="YVTN repeat-like/Quinoprotein amine dehydrogenase"/>
    <property type="match status" value="1"/>
</dbReference>
<protein>
    <submittedName>
        <fullName evidence="2">T9SS type A sorting domain-containing protein</fullName>
    </submittedName>
</protein>
<organism evidence="2">
    <name type="scientific">candidate division WOR-3 bacterium</name>
    <dbReference type="NCBI Taxonomy" id="2052148"/>
    <lineage>
        <taxon>Bacteria</taxon>
        <taxon>Bacteria division WOR-3</taxon>
    </lineage>
</organism>
<comment type="caution">
    <text evidence="2">The sequence shown here is derived from an EMBL/GenBank/DDBJ whole genome shotgun (WGS) entry which is preliminary data.</text>
</comment>
<accession>A0A7V0Q7F0</accession>
<feature type="domain" description="Secretion system C-terminal sorting" evidence="1">
    <location>
        <begin position="427"/>
        <end position="495"/>
    </location>
</feature>
<proteinExistence type="predicted"/>
<evidence type="ECO:0000259" key="1">
    <source>
        <dbReference type="Pfam" id="PF18962"/>
    </source>
</evidence>
<gene>
    <name evidence="2" type="ORF">ENH14_02720</name>
</gene>
<sequence length="498" mass="57652">MLSKVKVLVFLLIPVLLWGWGNDVEITTLHTSDYQYPVTYDIVWPDDTLMFAAIAYNDTIYGYVYSYISTDQGQTWSSFSAYYWPSQRKIKSIDLEFYGDTLYTLWLMENGALLLQGRSFTVGRWSSILNISDSTVSAFLEIAERDGNPIFYVATTEATADVDSFTIYKSADYGATWNVVINEGVIRDNYVRTVCDFDFTTKSDTILLYYTYERVNTTSNDHNIWTNVYKDDPSGNVTYGFQGAISFDGTLDIKYPSLTALGNYVVCLYEANGDILYSYSTDYGENFTQDIAFPFNTADSTEWAPYARWWQLLSDRGYNIIYIRDNNLYYVETQIVADTISWGTPVLVSRRIDYYFIYLFNYSYRPKLVNMYNVATPAVIWNLDYYHYSWPYPLYDSTKFYTDNMIATGVGEIAINKPLNIKVNTFATNNLHLEFSTPVDRNIKLFIFDVQGRKVKESVIAKGTQEISLDVHTLKPGLYFLRIRDRQATETRKFIKVR</sequence>
<dbReference type="InterPro" id="IPR015943">
    <property type="entry name" value="WD40/YVTN_repeat-like_dom_sf"/>
</dbReference>
<dbReference type="InterPro" id="IPR036278">
    <property type="entry name" value="Sialidase_sf"/>
</dbReference>
<reference evidence="2" key="1">
    <citation type="journal article" date="2020" name="mSystems">
        <title>Genome- and Community-Level Interaction Insights into Carbon Utilization and Element Cycling Functions of Hydrothermarchaeota in Hydrothermal Sediment.</title>
        <authorList>
            <person name="Zhou Z."/>
            <person name="Liu Y."/>
            <person name="Xu W."/>
            <person name="Pan J."/>
            <person name="Luo Z.H."/>
            <person name="Li M."/>
        </authorList>
    </citation>
    <scope>NUCLEOTIDE SEQUENCE [LARGE SCALE GENOMIC DNA]</scope>
    <source>
        <strain evidence="2">HyVt-28</strain>
    </source>
</reference>
<dbReference type="InterPro" id="IPR026444">
    <property type="entry name" value="Secre_tail"/>
</dbReference>
<dbReference type="SUPFAM" id="SSF50939">
    <property type="entry name" value="Sialidases"/>
    <property type="match status" value="1"/>
</dbReference>
<evidence type="ECO:0000313" key="2">
    <source>
        <dbReference type="EMBL" id="HDL60350.1"/>
    </source>
</evidence>
<dbReference type="AlphaFoldDB" id="A0A7V0Q7F0"/>